<dbReference type="EMBL" id="JAQIZT010000013">
    <property type="protein sequence ID" value="KAJ6974591.1"/>
    <property type="molecule type" value="Genomic_DNA"/>
</dbReference>
<keyword evidence="2" id="KW-1185">Reference proteome</keyword>
<accession>A0AAD6LWJ6</accession>
<evidence type="ECO:0000313" key="1">
    <source>
        <dbReference type="EMBL" id="KAJ6974591.1"/>
    </source>
</evidence>
<proteinExistence type="predicted"/>
<name>A0AAD6LWJ6_9ROSI</name>
<gene>
    <name evidence="1" type="ORF">NC653_030643</name>
</gene>
<sequence>MLSTCIEIICIRLKNIKAYKAEGNYFPTVTNLEREK</sequence>
<evidence type="ECO:0000313" key="2">
    <source>
        <dbReference type="Proteomes" id="UP001164929"/>
    </source>
</evidence>
<organism evidence="1 2">
    <name type="scientific">Populus alba x Populus x berolinensis</name>
    <dbReference type="NCBI Taxonomy" id="444605"/>
    <lineage>
        <taxon>Eukaryota</taxon>
        <taxon>Viridiplantae</taxon>
        <taxon>Streptophyta</taxon>
        <taxon>Embryophyta</taxon>
        <taxon>Tracheophyta</taxon>
        <taxon>Spermatophyta</taxon>
        <taxon>Magnoliopsida</taxon>
        <taxon>eudicotyledons</taxon>
        <taxon>Gunneridae</taxon>
        <taxon>Pentapetalae</taxon>
        <taxon>rosids</taxon>
        <taxon>fabids</taxon>
        <taxon>Malpighiales</taxon>
        <taxon>Salicaceae</taxon>
        <taxon>Saliceae</taxon>
        <taxon>Populus</taxon>
    </lineage>
</organism>
<reference evidence="1" key="1">
    <citation type="journal article" date="2023" name="Mol. Ecol. Resour.">
        <title>Chromosome-level genome assembly of a triploid poplar Populus alba 'Berolinensis'.</title>
        <authorList>
            <person name="Chen S."/>
            <person name="Yu Y."/>
            <person name="Wang X."/>
            <person name="Wang S."/>
            <person name="Zhang T."/>
            <person name="Zhou Y."/>
            <person name="He R."/>
            <person name="Meng N."/>
            <person name="Wang Y."/>
            <person name="Liu W."/>
            <person name="Liu Z."/>
            <person name="Liu J."/>
            <person name="Guo Q."/>
            <person name="Huang H."/>
            <person name="Sederoff R.R."/>
            <person name="Wang G."/>
            <person name="Qu G."/>
            <person name="Chen S."/>
        </authorList>
    </citation>
    <scope>NUCLEOTIDE SEQUENCE</scope>
    <source>
        <strain evidence="1">SC-2020</strain>
    </source>
</reference>
<comment type="caution">
    <text evidence="1">The sequence shown here is derived from an EMBL/GenBank/DDBJ whole genome shotgun (WGS) entry which is preliminary data.</text>
</comment>
<dbReference type="Proteomes" id="UP001164929">
    <property type="component" value="Chromosome 13"/>
</dbReference>
<dbReference type="AlphaFoldDB" id="A0AAD6LWJ6"/>
<protein>
    <submittedName>
        <fullName evidence="1">Uncharacterized protein</fullName>
    </submittedName>
</protein>